<proteinExistence type="predicted"/>
<dbReference type="EMBL" id="SJPJ01000001">
    <property type="protein sequence ID" value="TWT81175.1"/>
    <property type="molecule type" value="Genomic_DNA"/>
</dbReference>
<dbReference type="AlphaFoldDB" id="A0A5C5Z1P7"/>
<dbReference type="RefSeq" id="WP_146396911.1">
    <property type="nucleotide sequence ID" value="NZ_SJPJ01000001.1"/>
</dbReference>
<dbReference type="OrthoDB" id="287201at2"/>
<keyword evidence="4" id="KW-1185">Reference proteome</keyword>
<evidence type="ECO:0000313" key="3">
    <source>
        <dbReference type="EMBL" id="TWT81175.1"/>
    </source>
</evidence>
<keyword evidence="2" id="KW-0472">Membrane</keyword>
<evidence type="ECO:0000256" key="1">
    <source>
        <dbReference type="SAM" id="MobiDB-lite"/>
    </source>
</evidence>
<keyword evidence="2" id="KW-1133">Transmembrane helix</keyword>
<dbReference type="Proteomes" id="UP000315010">
    <property type="component" value="Unassembled WGS sequence"/>
</dbReference>
<accession>A0A5C5Z1P7</accession>
<name>A0A5C5Z1P7_9BACT</name>
<protein>
    <submittedName>
        <fullName evidence="3">Uncharacterized protein</fullName>
    </submittedName>
</protein>
<feature type="compositionally biased region" description="Basic and acidic residues" evidence="1">
    <location>
        <begin position="232"/>
        <end position="252"/>
    </location>
</feature>
<keyword evidence="2" id="KW-0812">Transmembrane</keyword>
<comment type="caution">
    <text evidence="3">The sequence shown here is derived from an EMBL/GenBank/DDBJ whole genome shotgun (WGS) entry which is preliminary data.</text>
</comment>
<reference evidence="3 4" key="1">
    <citation type="submission" date="2019-02" db="EMBL/GenBank/DDBJ databases">
        <title>Deep-cultivation of Planctomycetes and their phenomic and genomic characterization uncovers novel biology.</title>
        <authorList>
            <person name="Wiegand S."/>
            <person name="Jogler M."/>
            <person name="Boedeker C."/>
            <person name="Pinto D."/>
            <person name="Vollmers J."/>
            <person name="Rivas-Marin E."/>
            <person name="Kohn T."/>
            <person name="Peeters S.H."/>
            <person name="Heuer A."/>
            <person name="Rast P."/>
            <person name="Oberbeckmann S."/>
            <person name="Bunk B."/>
            <person name="Jeske O."/>
            <person name="Meyerdierks A."/>
            <person name="Storesund J.E."/>
            <person name="Kallscheuer N."/>
            <person name="Luecker S."/>
            <person name="Lage O.M."/>
            <person name="Pohl T."/>
            <person name="Merkel B.J."/>
            <person name="Hornburger P."/>
            <person name="Mueller R.-W."/>
            <person name="Bruemmer F."/>
            <person name="Labrenz M."/>
            <person name="Spormann A.M."/>
            <person name="Op Den Camp H."/>
            <person name="Overmann J."/>
            <person name="Amann R."/>
            <person name="Jetten M.S.M."/>
            <person name="Mascher T."/>
            <person name="Medema M.H."/>
            <person name="Devos D.P."/>
            <person name="Kaster A.-K."/>
            <person name="Ovreas L."/>
            <person name="Rohde M."/>
            <person name="Galperin M.Y."/>
            <person name="Jogler C."/>
        </authorList>
    </citation>
    <scope>NUCLEOTIDE SEQUENCE [LARGE SCALE GENOMIC DNA]</scope>
    <source>
        <strain evidence="3 4">CA13</strain>
    </source>
</reference>
<feature type="region of interest" description="Disordered" evidence="1">
    <location>
        <begin position="232"/>
        <end position="269"/>
    </location>
</feature>
<feature type="compositionally biased region" description="Basic and acidic residues" evidence="1">
    <location>
        <begin position="281"/>
        <end position="293"/>
    </location>
</feature>
<organism evidence="3 4">
    <name type="scientific">Novipirellula herctigrandis</name>
    <dbReference type="NCBI Taxonomy" id="2527986"/>
    <lineage>
        <taxon>Bacteria</taxon>
        <taxon>Pseudomonadati</taxon>
        <taxon>Planctomycetota</taxon>
        <taxon>Planctomycetia</taxon>
        <taxon>Pirellulales</taxon>
        <taxon>Pirellulaceae</taxon>
        <taxon>Novipirellula</taxon>
    </lineage>
</organism>
<feature type="transmembrane region" description="Helical" evidence="2">
    <location>
        <begin position="355"/>
        <end position="374"/>
    </location>
</feature>
<gene>
    <name evidence="3" type="ORF">CA13_26230</name>
</gene>
<evidence type="ECO:0000313" key="4">
    <source>
        <dbReference type="Proteomes" id="UP000315010"/>
    </source>
</evidence>
<feature type="region of interest" description="Disordered" evidence="1">
    <location>
        <begin position="281"/>
        <end position="330"/>
    </location>
</feature>
<sequence length="390" mass="43954">MEAIENTSVNHWPAARWRVLATTSTTSSIRELSRPYALIGSHRACEIRIRGRNVPPLAYFACCFEESIEAWPLCPIAFPEWGTMNPGRILLVGHDRIRFMHESNPGWDALQSVASDRSKTIELFDATHNFAKNPPRPAQLELAFDWSGKPHARTMNRRVLILGSEHPSTLRLRKVGLAACDQALVGVGETLWRVRLSLSEDDKDCGSLAQKMTLGDPPLRIGKMLLSIRPNEKTKEAAYAKKPNIEQDRDTDTEAGENDNGSPVGDQPNEVAEYADRQHGHLEDNRSNDHTNDRNGPAFSIRSAENKPSEKERHPVKQKPKPELELEPEKLTSDLTDRLMSIDQSKLHRRWGARIALIAIAFLLSATLLTWIIWRLILPTVLDMTQYGTN</sequence>
<evidence type="ECO:0000256" key="2">
    <source>
        <dbReference type="SAM" id="Phobius"/>
    </source>
</evidence>
<feature type="compositionally biased region" description="Basic and acidic residues" evidence="1">
    <location>
        <begin position="304"/>
        <end position="330"/>
    </location>
</feature>